<keyword evidence="2" id="KW-0119">Carbohydrate metabolism</keyword>
<dbReference type="SUPFAM" id="SSF49344">
    <property type="entry name" value="CBD9-like"/>
    <property type="match status" value="1"/>
</dbReference>
<organism evidence="2 3">
    <name type="scientific">Ancylomarina salipaludis</name>
    <dbReference type="NCBI Taxonomy" id="2501299"/>
    <lineage>
        <taxon>Bacteria</taxon>
        <taxon>Pseudomonadati</taxon>
        <taxon>Bacteroidota</taxon>
        <taxon>Bacteroidia</taxon>
        <taxon>Marinilabiliales</taxon>
        <taxon>Marinifilaceae</taxon>
        <taxon>Ancylomarina</taxon>
    </lineage>
</organism>
<dbReference type="GO" id="GO:0030246">
    <property type="term" value="F:carbohydrate binding"/>
    <property type="evidence" value="ECO:0007669"/>
    <property type="project" value="InterPro"/>
</dbReference>
<dbReference type="EMBL" id="SAXA01000001">
    <property type="protein sequence ID" value="RXQ97464.1"/>
    <property type="molecule type" value="Genomic_DNA"/>
</dbReference>
<name>A0A4Q1JPX9_9BACT</name>
<keyword evidence="2" id="KW-0858">Xylan degradation</keyword>
<protein>
    <submittedName>
        <fullName evidence="2">Endoxylanase</fullName>
    </submittedName>
</protein>
<dbReference type="Pfam" id="PF06452">
    <property type="entry name" value="CBM9_1"/>
    <property type="match status" value="1"/>
</dbReference>
<keyword evidence="2" id="KW-0624">Polysaccharide degradation</keyword>
<reference evidence="2 3" key="1">
    <citation type="submission" date="2019-01" db="EMBL/GenBank/DDBJ databases">
        <title>Ancylomarina salipaludis sp. nov., isolated from a salt marsh.</title>
        <authorList>
            <person name="Yoon J.-H."/>
        </authorList>
    </citation>
    <scope>NUCLEOTIDE SEQUENCE [LARGE SCALE GENOMIC DNA]</scope>
    <source>
        <strain evidence="2 3">SHSM-M15</strain>
    </source>
</reference>
<feature type="domain" description="Carbohydrate-binding" evidence="1">
    <location>
        <begin position="22"/>
        <end position="210"/>
    </location>
</feature>
<dbReference type="Proteomes" id="UP000289703">
    <property type="component" value="Unassembled WGS sequence"/>
</dbReference>
<dbReference type="InterPro" id="IPR010502">
    <property type="entry name" value="Carb-bd_dom_fam9"/>
</dbReference>
<dbReference type="RefSeq" id="WP_129252000.1">
    <property type="nucleotide sequence ID" value="NZ_SAXA01000001.1"/>
</dbReference>
<keyword evidence="2" id="KW-0326">Glycosidase</keyword>
<dbReference type="Gene3D" id="2.60.40.1190">
    <property type="match status" value="1"/>
</dbReference>
<gene>
    <name evidence="2" type="ORF">EO244_00820</name>
</gene>
<evidence type="ECO:0000259" key="1">
    <source>
        <dbReference type="Pfam" id="PF06452"/>
    </source>
</evidence>
<keyword evidence="2" id="KW-0378">Hydrolase</keyword>
<comment type="caution">
    <text evidence="2">The sequence shown here is derived from an EMBL/GenBank/DDBJ whole genome shotgun (WGS) entry which is preliminary data.</text>
</comment>
<accession>A0A4Q1JPX9</accession>
<dbReference type="OrthoDB" id="6394136at2"/>
<keyword evidence="3" id="KW-1185">Reference proteome</keyword>
<dbReference type="GO" id="GO:0004553">
    <property type="term" value="F:hydrolase activity, hydrolyzing O-glycosyl compounds"/>
    <property type="evidence" value="ECO:0007669"/>
    <property type="project" value="InterPro"/>
</dbReference>
<dbReference type="AlphaFoldDB" id="A0A4Q1JPX9"/>
<sequence length="217" mass="25651">MKIYRVKRLSSNQPITACKLKDSIWEQANLNTDFGFHWEDEIAPQTSFRALYDTDKFYFRFDVEDAKVLTYIVEDDKMEVVNSDRVEIFFRQNEELNPYYCLEMDARGRVLDYVTRYYRDFDYQWSWPGVDNLHVTASENKGGYVVEGAIRLSSLEELGLLKDNKLEAGLYRGYCMKLPDPQADLRWISWVEPDSKKPDFHIPSSFGILRFEDCEKP</sequence>
<proteinExistence type="predicted"/>
<evidence type="ECO:0000313" key="2">
    <source>
        <dbReference type="EMBL" id="RXQ97464.1"/>
    </source>
</evidence>
<dbReference type="GO" id="GO:0045493">
    <property type="term" value="P:xylan catabolic process"/>
    <property type="evidence" value="ECO:0007669"/>
    <property type="project" value="UniProtKB-KW"/>
</dbReference>
<evidence type="ECO:0000313" key="3">
    <source>
        <dbReference type="Proteomes" id="UP000289703"/>
    </source>
</evidence>